<reference evidence="2 3" key="1">
    <citation type="journal article" date="2016" name="Int. J. Syst. Evol. Microbiol.">
        <title>Acidipila dinghuensis sp. nov., an acidobacterium isolated from forest soil.</title>
        <authorList>
            <person name="Jiang Y.W."/>
            <person name="Wang J."/>
            <person name="Chen M.H."/>
            <person name="Lv Y.Y."/>
            <person name="Qiu L.H."/>
        </authorList>
    </citation>
    <scope>NUCLEOTIDE SEQUENCE [LARGE SCALE GENOMIC DNA]</scope>
    <source>
        <strain evidence="2 3">DHOF10</strain>
    </source>
</reference>
<dbReference type="GO" id="GO:0033104">
    <property type="term" value="C:type VI protein secretion system complex"/>
    <property type="evidence" value="ECO:0007669"/>
    <property type="project" value="InterPro"/>
</dbReference>
<dbReference type="Proteomes" id="UP000290253">
    <property type="component" value="Unassembled WGS sequence"/>
</dbReference>
<dbReference type="GO" id="GO:0033103">
    <property type="term" value="P:protein secretion by the type VI secretion system"/>
    <property type="evidence" value="ECO:0007669"/>
    <property type="project" value="InterPro"/>
</dbReference>
<comment type="caution">
    <text evidence="2">The sequence shown here is derived from an EMBL/GenBank/DDBJ whole genome shotgun (WGS) entry which is preliminary data.</text>
</comment>
<feature type="coiled-coil region" evidence="1">
    <location>
        <begin position="68"/>
        <end position="95"/>
    </location>
</feature>
<organism evidence="2 3">
    <name type="scientific">Silvibacterium dinghuense</name>
    <dbReference type="NCBI Taxonomy" id="1560006"/>
    <lineage>
        <taxon>Bacteria</taxon>
        <taxon>Pseudomonadati</taxon>
        <taxon>Acidobacteriota</taxon>
        <taxon>Terriglobia</taxon>
        <taxon>Terriglobales</taxon>
        <taxon>Acidobacteriaceae</taxon>
        <taxon>Silvibacterium</taxon>
    </lineage>
</organism>
<accession>A0A4V1NVX5</accession>
<dbReference type="OrthoDB" id="101842at2"/>
<name>A0A4V1NVX5_9BACT</name>
<dbReference type="AlphaFoldDB" id="A0A4V1NVX5"/>
<sequence length="446" mass="50854">MSEMQTASRTTEQLLGNSPARELLQDIFADLHPGLTNEKRELASIFTSQSAKEFLAQLTNFEQLISAEDTYDQTVKKLQTQIDSAEEVRDELLTQVYEQIRPLERSYRQLQLFFENTKVGDGKIRKPVELFILNADSTAMQDIFSMNLAAMEHFVVQRNDNFNFRDDICNIVVPGYYPQPIREKLEQLANAWGMLLIGDLDDEKSFKNVERNFLPGGKYEFLKRPEDAAAADVCLMGYLQLRPAHWFEKDADSNEGLYAPPSLVFAGAVARADDAQGMAQGPVGSRFGRVNGVAKARIEPLIGEMEHLSMERQLIPIIRDADNHLCFFGCRTQADDPYGVLKFFTSYRILRYLERCCRHYLLQVAGQVLTRDFMDQQIETPLKRLLDEQVEQGTILGYDLFVDKDSNKRMQGICDITLNVMPTGPAETFVLKIDVPEFSRQEASNR</sequence>
<gene>
    <name evidence="2" type="ORF">ESZ00_05970</name>
</gene>
<dbReference type="EMBL" id="SDMK01000001">
    <property type="protein sequence ID" value="RXS97442.1"/>
    <property type="molecule type" value="Genomic_DNA"/>
</dbReference>
<dbReference type="RefSeq" id="WP_129207221.1">
    <property type="nucleotide sequence ID" value="NZ_BMGU01000001.1"/>
</dbReference>
<evidence type="ECO:0000313" key="3">
    <source>
        <dbReference type="Proteomes" id="UP000290253"/>
    </source>
</evidence>
<evidence type="ECO:0000313" key="2">
    <source>
        <dbReference type="EMBL" id="RXS97442.1"/>
    </source>
</evidence>
<keyword evidence="3" id="KW-1185">Reference proteome</keyword>
<dbReference type="Pfam" id="PF17541">
    <property type="entry name" value="TssC"/>
    <property type="match status" value="1"/>
</dbReference>
<protein>
    <submittedName>
        <fullName evidence="2">Uncharacterized protein</fullName>
    </submittedName>
</protein>
<keyword evidence="1" id="KW-0175">Coiled coil</keyword>
<evidence type="ECO:0000256" key="1">
    <source>
        <dbReference type="SAM" id="Coils"/>
    </source>
</evidence>
<proteinExistence type="predicted"/>
<dbReference type="InterPro" id="IPR035576">
    <property type="entry name" value="T6SS_TssC"/>
</dbReference>